<evidence type="ECO:0000313" key="3">
    <source>
        <dbReference type="Proteomes" id="UP000027456"/>
    </source>
</evidence>
<dbReference type="Proteomes" id="UP000027456">
    <property type="component" value="Unassembled WGS sequence"/>
</dbReference>
<feature type="region of interest" description="Disordered" evidence="1">
    <location>
        <begin position="1"/>
        <end position="87"/>
    </location>
</feature>
<dbReference type="AlphaFoldDB" id="A0A074S807"/>
<feature type="compositionally biased region" description="Acidic residues" evidence="1">
    <location>
        <begin position="54"/>
        <end position="63"/>
    </location>
</feature>
<protein>
    <recommendedName>
        <fullName evidence="4">U3 snoRNA associated protein</fullName>
    </recommendedName>
</protein>
<dbReference type="EMBL" id="AZST01001250">
    <property type="protein sequence ID" value="KEP46167.1"/>
    <property type="molecule type" value="Genomic_DNA"/>
</dbReference>
<sequence length="256" mass="27804">MPPTSLQHKNDTSNETKITSDEEHVDSGPEDLVAGGSILDDTLEQSDSNGTLDDGSESDDAPEAESLSGGRAAATARAGELKRHEEKLKELRRIKNKAREVFIQSTKPSKLPAAEGKESEVVSGDVGGEGETGEEEVAKEASGLDRLPDSIFTAAHESAQESIERKRAKKQPKKDVLAKRRRVRMAPTERVVNGRTLRVAVNINAPPAIHSLPGRKTKNPAKGGSAFRRKWKKIDAMRAQVRSRTGPSRNFVTVVQ</sequence>
<accession>A0A074S807</accession>
<evidence type="ECO:0000256" key="1">
    <source>
        <dbReference type="SAM" id="MobiDB-lite"/>
    </source>
</evidence>
<feature type="region of interest" description="Disordered" evidence="1">
    <location>
        <begin position="105"/>
        <end position="179"/>
    </location>
</feature>
<evidence type="ECO:0008006" key="4">
    <source>
        <dbReference type="Google" id="ProtNLM"/>
    </source>
</evidence>
<proteinExistence type="predicted"/>
<evidence type="ECO:0000313" key="2">
    <source>
        <dbReference type="EMBL" id="KEP46167.1"/>
    </source>
</evidence>
<dbReference type="HOGENOM" id="CLU_1086454_0_0_1"/>
<feature type="region of interest" description="Disordered" evidence="1">
    <location>
        <begin position="210"/>
        <end position="230"/>
    </location>
</feature>
<feature type="compositionally biased region" description="Basic and acidic residues" evidence="1">
    <location>
        <begin position="8"/>
        <end position="27"/>
    </location>
</feature>
<reference evidence="2 3" key="1">
    <citation type="submission" date="2013-12" db="EMBL/GenBank/DDBJ databases">
        <authorList>
            <person name="Cubeta M."/>
            <person name="Pakala S."/>
            <person name="Fedorova N."/>
            <person name="Thomas E."/>
            <person name="Dean R."/>
            <person name="Jabaji S."/>
            <person name="Neate S."/>
            <person name="Toda T."/>
            <person name="Tavantzis S."/>
            <person name="Vilgalys R."/>
            <person name="Bharathan N."/>
            <person name="Pakala S."/>
            <person name="Losada L.S."/>
            <person name="Zafar N."/>
            <person name="Nierman W."/>
        </authorList>
    </citation>
    <scope>NUCLEOTIDE SEQUENCE [LARGE SCALE GENOMIC DNA]</scope>
    <source>
        <strain evidence="2 3">123E</strain>
    </source>
</reference>
<name>A0A074S807_9AGAM</name>
<gene>
    <name evidence="2" type="ORF">V565_215050</name>
</gene>
<dbReference type="OrthoDB" id="3258139at2759"/>
<keyword evidence="3" id="KW-1185">Reference proteome</keyword>
<feature type="compositionally biased region" description="Basic and acidic residues" evidence="1">
    <location>
        <begin position="136"/>
        <end position="148"/>
    </location>
</feature>
<organism evidence="2 3">
    <name type="scientific">Rhizoctonia solani 123E</name>
    <dbReference type="NCBI Taxonomy" id="1423351"/>
    <lineage>
        <taxon>Eukaryota</taxon>
        <taxon>Fungi</taxon>
        <taxon>Dikarya</taxon>
        <taxon>Basidiomycota</taxon>
        <taxon>Agaricomycotina</taxon>
        <taxon>Agaricomycetes</taxon>
        <taxon>Cantharellales</taxon>
        <taxon>Ceratobasidiaceae</taxon>
        <taxon>Rhizoctonia</taxon>
    </lineage>
</organism>
<comment type="caution">
    <text evidence="2">The sequence shown here is derived from an EMBL/GenBank/DDBJ whole genome shotgun (WGS) entry which is preliminary data.</text>
</comment>
<feature type="compositionally biased region" description="Low complexity" evidence="1">
    <location>
        <begin position="69"/>
        <end position="78"/>
    </location>
</feature>